<feature type="region of interest" description="Disordered" evidence="1">
    <location>
        <begin position="51"/>
        <end position="72"/>
    </location>
</feature>
<feature type="compositionally biased region" description="Basic and acidic residues" evidence="1">
    <location>
        <begin position="143"/>
        <end position="166"/>
    </location>
</feature>
<organism evidence="2 3">
    <name type="scientific">Mycena metata</name>
    <dbReference type="NCBI Taxonomy" id="1033252"/>
    <lineage>
        <taxon>Eukaryota</taxon>
        <taxon>Fungi</taxon>
        <taxon>Dikarya</taxon>
        <taxon>Basidiomycota</taxon>
        <taxon>Agaricomycotina</taxon>
        <taxon>Agaricomycetes</taxon>
        <taxon>Agaricomycetidae</taxon>
        <taxon>Agaricales</taxon>
        <taxon>Marasmiineae</taxon>
        <taxon>Mycenaceae</taxon>
        <taxon>Mycena</taxon>
    </lineage>
</organism>
<accession>A0AAD7P355</accession>
<keyword evidence="3" id="KW-1185">Reference proteome</keyword>
<proteinExistence type="predicted"/>
<feature type="compositionally biased region" description="Basic residues" evidence="1">
    <location>
        <begin position="107"/>
        <end position="117"/>
    </location>
</feature>
<evidence type="ECO:0000313" key="3">
    <source>
        <dbReference type="Proteomes" id="UP001215598"/>
    </source>
</evidence>
<feature type="compositionally biased region" description="Low complexity" evidence="1">
    <location>
        <begin position="51"/>
        <end position="71"/>
    </location>
</feature>
<reference evidence="2" key="1">
    <citation type="submission" date="2023-03" db="EMBL/GenBank/DDBJ databases">
        <title>Massive genome expansion in bonnet fungi (Mycena s.s.) driven by repeated elements and novel gene families across ecological guilds.</title>
        <authorList>
            <consortium name="Lawrence Berkeley National Laboratory"/>
            <person name="Harder C.B."/>
            <person name="Miyauchi S."/>
            <person name="Viragh M."/>
            <person name="Kuo A."/>
            <person name="Thoen E."/>
            <person name="Andreopoulos B."/>
            <person name="Lu D."/>
            <person name="Skrede I."/>
            <person name="Drula E."/>
            <person name="Henrissat B."/>
            <person name="Morin E."/>
            <person name="Kohler A."/>
            <person name="Barry K."/>
            <person name="LaButti K."/>
            <person name="Morin E."/>
            <person name="Salamov A."/>
            <person name="Lipzen A."/>
            <person name="Mereny Z."/>
            <person name="Hegedus B."/>
            <person name="Baldrian P."/>
            <person name="Stursova M."/>
            <person name="Weitz H."/>
            <person name="Taylor A."/>
            <person name="Grigoriev I.V."/>
            <person name="Nagy L.G."/>
            <person name="Martin F."/>
            <person name="Kauserud H."/>
        </authorList>
    </citation>
    <scope>NUCLEOTIDE SEQUENCE</scope>
    <source>
        <strain evidence="2">CBHHK182m</strain>
    </source>
</reference>
<dbReference type="Proteomes" id="UP001215598">
    <property type="component" value="Unassembled WGS sequence"/>
</dbReference>
<protein>
    <submittedName>
        <fullName evidence="2">Uncharacterized protein</fullName>
    </submittedName>
</protein>
<sequence>MSLCFDTSALSALVVPQDAPAVNVKKARPVGIILEQRLALDFDAHAVSPDFDSRPISPISPRSESSCSSDDTASKIVGFDRKRHSILPTAPTPWNDLAQSKLVGFGRKQHAHHHRHSIAVPPSASLLSHRKHENRRSLPVPVLRRDGPSLSDPKRRPERRFSLDRSSDNNWPTNLVRVARRVSVDVLGTSSRQPPKPLLLPQQVQARESFPGRMQRCLAGHFPSATSSRPVRLVFGGIASLCFKSFKLGRQRTIMKRNGGVVRRGLYRLRKLLRL</sequence>
<feature type="region of interest" description="Disordered" evidence="1">
    <location>
        <begin position="106"/>
        <end position="166"/>
    </location>
</feature>
<dbReference type="AlphaFoldDB" id="A0AAD7P355"/>
<comment type="caution">
    <text evidence="2">The sequence shown here is derived from an EMBL/GenBank/DDBJ whole genome shotgun (WGS) entry which is preliminary data.</text>
</comment>
<gene>
    <name evidence="2" type="ORF">B0H16DRAFT_6800</name>
</gene>
<name>A0AAD7P355_9AGAR</name>
<evidence type="ECO:0000256" key="1">
    <source>
        <dbReference type="SAM" id="MobiDB-lite"/>
    </source>
</evidence>
<evidence type="ECO:0000313" key="2">
    <source>
        <dbReference type="EMBL" id="KAJ7785835.1"/>
    </source>
</evidence>
<dbReference type="EMBL" id="JARKIB010000001">
    <property type="protein sequence ID" value="KAJ7785835.1"/>
    <property type="molecule type" value="Genomic_DNA"/>
</dbReference>